<evidence type="ECO:0000313" key="2">
    <source>
        <dbReference type="Proteomes" id="UP000008068"/>
    </source>
</evidence>
<gene>
    <name evidence="1" type="ORF">CAEBREN_07867</name>
</gene>
<keyword evidence="2" id="KW-1185">Reference proteome</keyword>
<accession>G0NA19</accession>
<dbReference type="AlphaFoldDB" id="G0NA19"/>
<organism evidence="2">
    <name type="scientific">Caenorhabditis brenneri</name>
    <name type="common">Nematode worm</name>
    <dbReference type="NCBI Taxonomy" id="135651"/>
    <lineage>
        <taxon>Eukaryota</taxon>
        <taxon>Metazoa</taxon>
        <taxon>Ecdysozoa</taxon>
        <taxon>Nematoda</taxon>
        <taxon>Chromadorea</taxon>
        <taxon>Rhabditida</taxon>
        <taxon>Rhabditina</taxon>
        <taxon>Rhabditomorpha</taxon>
        <taxon>Rhabditoidea</taxon>
        <taxon>Rhabditidae</taxon>
        <taxon>Peloderinae</taxon>
        <taxon>Caenorhabditis</taxon>
    </lineage>
</organism>
<sequence>MTRKEREGKIKIKKVEMDSNLSGDGSSSSLLGRDYRFLFDVFLGGARIKGGHALPSQRIVVYMLFYPSTV</sequence>
<dbReference type="Proteomes" id="UP000008068">
    <property type="component" value="Unassembled WGS sequence"/>
</dbReference>
<reference evidence="2" key="1">
    <citation type="submission" date="2011-07" db="EMBL/GenBank/DDBJ databases">
        <authorList>
            <consortium name="Caenorhabditis brenneri Sequencing and Analysis Consortium"/>
            <person name="Wilson R.K."/>
        </authorList>
    </citation>
    <scope>NUCLEOTIDE SEQUENCE [LARGE SCALE GENOMIC DNA]</scope>
    <source>
        <strain evidence="2">PB2801</strain>
    </source>
</reference>
<evidence type="ECO:0000313" key="1">
    <source>
        <dbReference type="EMBL" id="EGT56012.1"/>
    </source>
</evidence>
<proteinExistence type="predicted"/>
<dbReference type="InParanoid" id="G0NA19"/>
<protein>
    <submittedName>
        <fullName evidence="1">Uncharacterized protein</fullName>
    </submittedName>
</protein>
<dbReference type="HOGENOM" id="CLU_2760074_0_0_1"/>
<name>G0NA19_CAEBE</name>
<dbReference type="EMBL" id="GL379853">
    <property type="protein sequence ID" value="EGT56012.1"/>
    <property type="molecule type" value="Genomic_DNA"/>
</dbReference>